<organism evidence="2 3">
    <name type="scientific">Plutella xylostella</name>
    <name type="common">Diamondback moth</name>
    <name type="synonym">Plutella maculipennis</name>
    <dbReference type="NCBI Taxonomy" id="51655"/>
    <lineage>
        <taxon>Eukaryota</taxon>
        <taxon>Metazoa</taxon>
        <taxon>Ecdysozoa</taxon>
        <taxon>Arthropoda</taxon>
        <taxon>Hexapoda</taxon>
        <taxon>Insecta</taxon>
        <taxon>Pterygota</taxon>
        <taxon>Neoptera</taxon>
        <taxon>Endopterygota</taxon>
        <taxon>Lepidoptera</taxon>
        <taxon>Glossata</taxon>
        <taxon>Ditrysia</taxon>
        <taxon>Yponomeutoidea</taxon>
        <taxon>Plutellidae</taxon>
        <taxon>Plutella</taxon>
    </lineage>
</organism>
<protein>
    <submittedName>
        <fullName evidence="2">(diamondback moth) hypothetical protein</fullName>
    </submittedName>
</protein>
<feature type="compositionally biased region" description="Pro residues" evidence="1">
    <location>
        <begin position="1251"/>
        <end position="1265"/>
    </location>
</feature>
<dbReference type="Proteomes" id="UP000653454">
    <property type="component" value="Unassembled WGS sequence"/>
</dbReference>
<comment type="caution">
    <text evidence="2">The sequence shown here is derived from an EMBL/GenBank/DDBJ whole genome shotgun (WGS) entry which is preliminary data.</text>
</comment>
<feature type="compositionally biased region" description="Low complexity" evidence="1">
    <location>
        <begin position="1282"/>
        <end position="1292"/>
    </location>
</feature>
<sequence>MNEEMLSTDRVVGRKRTKTVSVDAKQFSMPDNFANWKPEPKIANAVPKNKYFDYQQTVINPNRTITYDQDFSHGETTTRYIIPNRTKSDDHDFEHDETTTQFSRTFSKIIQNINHNETTQHPTVKPTRVRHKPSRPIHKYDTTTQMKWRSDFTKKKQDVLENSTIGNINTLKNHDFLRSKFNLPSYLREDQMIEEMFSTDRVVGRKRTKTVSVDAKQFSMPDNFANWKPEPKIANFVTKNKNYHSVSPENRRKLTSPIVVPTRTPIADNIVTVADRQTTTIHPKTIKPVVEITETRNLIIPTRTRTKKIFKKKHHYASPRIKIVTITPIKIPNRTKTLEYYIIPNVTATSSMYPKTAFSKDIAKSSQTNIMIPTRIRTKSVAKKFSQFLPSTTKTRKETGTTQHYTLPNRTKPMDDQHFSEDESTSQLTGTFSKVINKKSHLLTSVSRTKARTSLQYAMAPNRADPIIYEQNHNSEGSAMAEYTTGNLSEVTKKSLHQTSRSSNKAKSKISVTLLLPTITRTAKQHYSNNGEPTLHATKFSRIAKKLHRLTSRLPTKGKVSRKSSLQNKTFPPRTLTILDQHYITQEITTSTRKTSKMSKYTLGPFISTKQTITGTKQQYKNLPSITRTKEISSTDYKSRFLSTRLYDFVTEATSLPKRKLYKTSHVMQYETIQTKSTIEEPPTYITLTLTEDYKTRDDVTTTEAFTEISEEYFNITYTIPTRTIGVIDQYTFILKPTKMSIVPQRTTANLNNIKRNFGSKSKVRPNKNGLMKSKSHTNLDYNKTPGTIRTQNHFTKKFGLTRTSYQQALTRDRHKYKIGLTRPSEGQEIGPTRSTINAEYHYPTRTIDPQEYYTKTFGPTRLEPIRWTKKLYNGPTRTHMPDEESILHKIFKTTRTYYHADTKKLNNYLGYYTNTPGRKYKPDKHTFHDIPSKRSSFWTNMLAEYKTSDDSHNYSQHEEKTEQELKPNLDKEEDSDSGEKNPNLDKYENSDTGVQNPHLDKEDNSNRGEQTPNLDKGDNSDDTDTGETPNLNKEEQKSISPPIEQEEYKATAVQPDERANKFRLTRTTYKFKIGPTRTRQQHFRIMEGGHRPLNKNIQLNLDSSEERAFLFDNRNSILANSDKNEKKLKEIPVSFGKTRVMDDLESIEDVKFEFENVTEAPADYEIGRVTQIVSEATEEPDSYESLMKRIKVLTPYPDAPALQSTKLGGFYDEFKIKLKLDQTNKDKANEKEEIPDDVFPKYEELQAGPDEPPPQTDPAAPQPTEPQTTESDTETTDESSTESNETSTEPVPSDPCEIADNFLKKDLQNKTILPVPFTRTGVAIGTKLLTFALVVLVLRQAT</sequence>
<feature type="compositionally biased region" description="Basic and acidic residues" evidence="1">
    <location>
        <begin position="412"/>
        <end position="421"/>
    </location>
</feature>
<accession>A0A8S4FRH0</accession>
<feature type="region of interest" description="Disordered" evidence="1">
    <location>
        <begin position="761"/>
        <end position="786"/>
    </location>
</feature>
<evidence type="ECO:0000313" key="2">
    <source>
        <dbReference type="EMBL" id="CAG9130933.1"/>
    </source>
</evidence>
<gene>
    <name evidence="2" type="ORF">PLXY2_LOCUS10097</name>
</gene>
<feature type="compositionally biased region" description="Acidic residues" evidence="1">
    <location>
        <begin position="1272"/>
        <end position="1281"/>
    </location>
</feature>
<feature type="region of interest" description="Disordered" evidence="1">
    <location>
        <begin position="397"/>
        <end position="426"/>
    </location>
</feature>
<proteinExistence type="predicted"/>
<evidence type="ECO:0000313" key="3">
    <source>
        <dbReference type="Proteomes" id="UP000653454"/>
    </source>
</evidence>
<keyword evidence="3" id="KW-1185">Reference proteome</keyword>
<feature type="compositionally biased region" description="Polar residues" evidence="1">
    <location>
        <begin position="777"/>
        <end position="786"/>
    </location>
</feature>
<name>A0A8S4FRH0_PLUXY</name>
<dbReference type="EMBL" id="CAJHNJ030000043">
    <property type="protein sequence ID" value="CAG9130933.1"/>
    <property type="molecule type" value="Genomic_DNA"/>
</dbReference>
<feature type="compositionally biased region" description="Basic and acidic residues" evidence="1">
    <location>
        <begin position="1227"/>
        <end position="1245"/>
    </location>
</feature>
<feature type="region of interest" description="Disordered" evidence="1">
    <location>
        <begin position="949"/>
        <end position="1047"/>
    </location>
</feature>
<reference evidence="2" key="1">
    <citation type="submission" date="2020-11" db="EMBL/GenBank/DDBJ databases">
        <authorList>
            <person name="Whiteford S."/>
        </authorList>
    </citation>
    <scope>NUCLEOTIDE SEQUENCE</scope>
</reference>
<feature type="compositionally biased region" description="Basic and acidic residues" evidence="1">
    <location>
        <begin position="949"/>
        <end position="971"/>
    </location>
</feature>
<feature type="compositionally biased region" description="Basic and acidic residues" evidence="1">
    <location>
        <begin position="978"/>
        <end position="990"/>
    </location>
</feature>
<evidence type="ECO:0000256" key="1">
    <source>
        <dbReference type="SAM" id="MobiDB-lite"/>
    </source>
</evidence>
<feature type="region of interest" description="Disordered" evidence="1">
    <location>
        <begin position="1227"/>
        <end position="1298"/>
    </location>
</feature>